<evidence type="ECO:0000259" key="5">
    <source>
        <dbReference type="Pfam" id="PF00155"/>
    </source>
</evidence>
<organism evidence="6">
    <name type="scientific">Vecturithrix granuli</name>
    <dbReference type="NCBI Taxonomy" id="1499967"/>
    <lineage>
        <taxon>Bacteria</taxon>
        <taxon>Candidatus Moduliflexota</taxon>
        <taxon>Candidatus Vecturitrichia</taxon>
        <taxon>Candidatus Vecturitrichales</taxon>
        <taxon>Candidatus Vecturitrichaceae</taxon>
        <taxon>Candidatus Vecturithrix</taxon>
    </lineage>
</organism>
<name>A0A0S6WAD0_VECG1</name>
<protein>
    <recommendedName>
        <fullName evidence="4">Aminotransferase</fullName>
        <ecNumber evidence="4">2.6.1.-</ecNumber>
    </recommendedName>
</protein>
<evidence type="ECO:0000256" key="2">
    <source>
        <dbReference type="ARBA" id="ARBA00022576"/>
    </source>
</evidence>
<dbReference type="InterPro" id="IPR050881">
    <property type="entry name" value="LL-DAP_aminotransferase"/>
</dbReference>
<dbReference type="PROSITE" id="PS00105">
    <property type="entry name" value="AA_TRANSFER_CLASS_1"/>
    <property type="match status" value="1"/>
</dbReference>
<comment type="cofactor">
    <cofactor evidence="1 4">
        <name>pyridoxal 5'-phosphate</name>
        <dbReference type="ChEBI" id="CHEBI:597326"/>
    </cofactor>
</comment>
<evidence type="ECO:0000256" key="1">
    <source>
        <dbReference type="ARBA" id="ARBA00001933"/>
    </source>
</evidence>
<feature type="domain" description="Aminotransferase class I/classII large" evidence="5">
    <location>
        <begin position="42"/>
        <end position="380"/>
    </location>
</feature>
<keyword evidence="3 4" id="KW-0808">Transferase</keyword>
<evidence type="ECO:0000256" key="3">
    <source>
        <dbReference type="ARBA" id="ARBA00022679"/>
    </source>
</evidence>
<dbReference type="InterPro" id="IPR015421">
    <property type="entry name" value="PyrdxlP-dep_Trfase_major"/>
</dbReference>
<dbReference type="InterPro" id="IPR004839">
    <property type="entry name" value="Aminotransferase_I/II_large"/>
</dbReference>
<dbReference type="HOGENOM" id="CLU_017584_4_5_0"/>
<reference evidence="6" key="1">
    <citation type="journal article" date="2015" name="PeerJ">
        <title>First genomic representation of candidate bacterial phylum KSB3 points to enhanced environmental sensing as a trigger of wastewater bulking.</title>
        <authorList>
            <person name="Sekiguchi Y."/>
            <person name="Ohashi A."/>
            <person name="Parks D.H."/>
            <person name="Yamauchi T."/>
            <person name="Tyson G.W."/>
            <person name="Hugenholtz P."/>
        </authorList>
    </citation>
    <scope>NUCLEOTIDE SEQUENCE [LARGE SCALE GENOMIC DNA]</scope>
</reference>
<gene>
    <name evidence="6" type="ORF">U27_02164</name>
</gene>
<dbReference type="Gene3D" id="3.90.1150.10">
    <property type="entry name" value="Aspartate Aminotransferase, domain 1"/>
    <property type="match status" value="1"/>
</dbReference>
<proteinExistence type="inferred from homology"/>
<dbReference type="Pfam" id="PF00155">
    <property type="entry name" value="Aminotran_1_2"/>
    <property type="match status" value="1"/>
</dbReference>
<dbReference type="InterPro" id="IPR015422">
    <property type="entry name" value="PyrdxlP-dep_Trfase_small"/>
</dbReference>
<dbReference type="Proteomes" id="UP000030661">
    <property type="component" value="Unassembled WGS sequence"/>
</dbReference>
<dbReference type="Gene3D" id="3.40.640.10">
    <property type="entry name" value="Type I PLP-dependent aspartate aminotransferase-like (Major domain)"/>
    <property type="match status" value="1"/>
</dbReference>
<dbReference type="EMBL" id="DF820463">
    <property type="protein sequence ID" value="GAK55332.1"/>
    <property type="molecule type" value="Genomic_DNA"/>
</dbReference>
<dbReference type="PANTHER" id="PTHR42832:SF3">
    <property type="entry name" value="L-GLUTAMINE--4-(METHYLSULFANYL)-2-OXOBUTANOATE AMINOTRANSFERASE"/>
    <property type="match status" value="1"/>
</dbReference>
<dbReference type="NCBIfam" id="NF004937">
    <property type="entry name" value="PRK06290.1"/>
    <property type="match status" value="1"/>
</dbReference>
<dbReference type="EC" id="2.6.1.-" evidence="4"/>
<evidence type="ECO:0000313" key="6">
    <source>
        <dbReference type="EMBL" id="GAK55332.1"/>
    </source>
</evidence>
<keyword evidence="7" id="KW-1185">Reference proteome</keyword>
<dbReference type="InterPro" id="IPR004838">
    <property type="entry name" value="NHTrfase_class1_PyrdxlP-BS"/>
</dbReference>
<sequence>MDIIVAERIGGAQFGKSTEIYKFEKIKRAKAEARKKYPHIPLIDMGVGEPDCPADPEIVQVLAQEAGKPENRWYADNGIPEFLEAAAQYLKQVYQVDGLNPAEHLLHGIGSKPILALLPLCLINPGDITLTTIPGYPVIGTYTKYLGGEVYPLPLREENNFLPDLTAIPQEVLKRAKLMYVNYPNNPTGQVATKAFFQDLIEFALQHNVIIIQDAAYSALTYDGYQPLSFLTVEGAKEVGVEIHSLSKAFNMTGWRLAFLAGNAKIVKAYGVVKDNTDSGQFRAIQKAAIFALQHPQITNGICEKYSRRFDLLTRALNDLGFSARKPKASFYCYVKCPQGTETGVRFQTASDFSEFLLKEAVISTVPWDDTGRYIRFSVTFEAETVAQEQIIIEEMKERMKRLKLVFD</sequence>
<dbReference type="CDD" id="cd00609">
    <property type="entry name" value="AAT_like"/>
    <property type="match status" value="1"/>
</dbReference>
<comment type="similarity">
    <text evidence="4">Belongs to the class-I pyridoxal-phosphate-dependent aminotransferase family.</text>
</comment>
<dbReference type="GO" id="GO:0008483">
    <property type="term" value="F:transaminase activity"/>
    <property type="evidence" value="ECO:0007669"/>
    <property type="project" value="UniProtKB-KW"/>
</dbReference>
<dbReference type="InterPro" id="IPR015424">
    <property type="entry name" value="PyrdxlP-dep_Trfase"/>
</dbReference>
<accession>A0A0S6WAD0</accession>
<dbReference type="AlphaFoldDB" id="A0A0S6WAD0"/>
<dbReference type="PANTHER" id="PTHR42832">
    <property type="entry name" value="AMINO ACID AMINOTRANSFERASE"/>
    <property type="match status" value="1"/>
</dbReference>
<dbReference type="eggNOG" id="COG0436">
    <property type="taxonomic scope" value="Bacteria"/>
</dbReference>
<dbReference type="SUPFAM" id="SSF53383">
    <property type="entry name" value="PLP-dependent transferases"/>
    <property type="match status" value="1"/>
</dbReference>
<evidence type="ECO:0000256" key="4">
    <source>
        <dbReference type="RuleBase" id="RU000481"/>
    </source>
</evidence>
<keyword evidence="2 4" id="KW-0032">Aminotransferase</keyword>
<dbReference type="GO" id="GO:0030170">
    <property type="term" value="F:pyridoxal phosphate binding"/>
    <property type="evidence" value="ECO:0007669"/>
    <property type="project" value="InterPro"/>
</dbReference>
<dbReference type="STRING" id="1499967.U27_02164"/>
<evidence type="ECO:0000313" key="7">
    <source>
        <dbReference type="Proteomes" id="UP000030661"/>
    </source>
</evidence>